<reference evidence="15 16" key="1">
    <citation type="submission" date="2013-08" db="EMBL/GenBank/DDBJ databases">
        <title>Flavobacterium limnosediminis JC2902 genome sequencing.</title>
        <authorList>
            <person name="Lee K."/>
            <person name="Yi H."/>
            <person name="Park S."/>
            <person name="Chun J."/>
        </authorList>
    </citation>
    <scope>NUCLEOTIDE SEQUENCE [LARGE SCALE GENOMIC DNA]</scope>
    <source>
        <strain evidence="15 16">JC2902</strain>
    </source>
</reference>
<evidence type="ECO:0000256" key="13">
    <source>
        <dbReference type="PIRSR" id="PIRSR001461-2"/>
    </source>
</evidence>
<evidence type="ECO:0000256" key="3">
    <source>
        <dbReference type="ARBA" id="ARBA00001941"/>
    </source>
</evidence>
<dbReference type="eggNOG" id="COG0036">
    <property type="taxonomic scope" value="Bacteria"/>
</dbReference>
<dbReference type="Pfam" id="PF00834">
    <property type="entry name" value="Ribul_P_3_epim"/>
    <property type="match status" value="1"/>
</dbReference>
<feature type="binding site" evidence="10 14">
    <location>
        <position position="56"/>
    </location>
    <ligand>
        <name>substrate</name>
    </ligand>
</feature>
<dbReference type="EMBL" id="AVGG01000002">
    <property type="protein sequence ID" value="ESU29390.1"/>
    <property type="molecule type" value="Genomic_DNA"/>
</dbReference>
<dbReference type="NCBIfam" id="TIGR01163">
    <property type="entry name" value="rpe"/>
    <property type="match status" value="1"/>
</dbReference>
<keyword evidence="10 11" id="KW-0119">Carbohydrate metabolism</keyword>
<comment type="cofactor">
    <cofactor evidence="10 13">
        <name>a divalent metal cation</name>
        <dbReference type="ChEBI" id="CHEBI:60240"/>
    </cofactor>
    <text evidence="10 13">Binds 1 divalent metal cation per subunit.</text>
</comment>
<feature type="binding site" evidence="10">
    <location>
        <begin position="223"/>
        <end position="225"/>
    </location>
    <ligand>
        <name>substrate</name>
    </ligand>
</feature>
<dbReference type="InterPro" id="IPR000056">
    <property type="entry name" value="Ribul_P_3_epim-like"/>
</dbReference>
<feature type="active site" description="Proton acceptor" evidence="10 12">
    <location>
        <position position="83"/>
    </location>
</feature>
<comment type="cofactor">
    <cofactor evidence="4">
        <name>Zn(2+)</name>
        <dbReference type="ChEBI" id="CHEBI:29105"/>
    </cofactor>
</comment>
<dbReference type="PROSITE" id="PS01085">
    <property type="entry name" value="RIBUL_P_3_EPIMER_1"/>
    <property type="match status" value="1"/>
</dbReference>
<evidence type="ECO:0000256" key="12">
    <source>
        <dbReference type="PIRSR" id="PIRSR001461-1"/>
    </source>
</evidence>
<evidence type="ECO:0000313" key="16">
    <source>
        <dbReference type="Proteomes" id="UP000018004"/>
    </source>
</evidence>
<dbReference type="CDD" id="cd00429">
    <property type="entry name" value="RPE"/>
    <property type="match status" value="1"/>
</dbReference>
<dbReference type="PANTHER" id="PTHR11749">
    <property type="entry name" value="RIBULOSE-5-PHOSPHATE-3-EPIMERASE"/>
    <property type="match status" value="1"/>
</dbReference>
<evidence type="ECO:0000256" key="4">
    <source>
        <dbReference type="ARBA" id="ARBA00001947"/>
    </source>
</evidence>
<dbReference type="NCBIfam" id="NF004076">
    <property type="entry name" value="PRK05581.1-4"/>
    <property type="match status" value="1"/>
</dbReference>
<dbReference type="GO" id="GO:0004750">
    <property type="term" value="F:D-ribulose-phosphate 3-epimerase activity"/>
    <property type="evidence" value="ECO:0007669"/>
    <property type="project" value="UniProtKB-UniRule"/>
</dbReference>
<evidence type="ECO:0000313" key="15">
    <source>
        <dbReference type="EMBL" id="ESU29390.1"/>
    </source>
</evidence>
<dbReference type="SUPFAM" id="SSF51366">
    <property type="entry name" value="Ribulose-phoshate binding barrel"/>
    <property type="match status" value="1"/>
</dbReference>
<dbReference type="Proteomes" id="UP000018004">
    <property type="component" value="Unassembled WGS sequence"/>
</dbReference>
<dbReference type="InterPro" id="IPR026019">
    <property type="entry name" value="Ribul_P_3_epim"/>
</dbReference>
<feature type="binding site" evidence="14">
    <location>
        <position position="225"/>
    </location>
    <ligand>
        <name>substrate</name>
    </ligand>
</feature>
<evidence type="ECO:0000256" key="8">
    <source>
        <dbReference type="ARBA" id="ARBA00022723"/>
    </source>
</evidence>
<accession>V6SY95</accession>
<comment type="cofactor">
    <cofactor evidence="2">
        <name>Mn(2+)</name>
        <dbReference type="ChEBI" id="CHEBI:29035"/>
    </cofactor>
</comment>
<dbReference type="PATRIC" id="fig|1341181.4.peg.783"/>
<keyword evidence="13" id="KW-0464">Manganese</keyword>
<comment type="pathway">
    <text evidence="10">Carbohydrate degradation.</text>
</comment>
<feature type="binding site" evidence="10 13">
    <location>
        <position position="114"/>
    </location>
    <ligand>
        <name>a divalent metal cation</name>
        <dbReference type="ChEBI" id="CHEBI:60240"/>
    </ligand>
</feature>
<evidence type="ECO:0000256" key="11">
    <source>
        <dbReference type="PIRNR" id="PIRNR001461"/>
    </source>
</evidence>
<keyword evidence="13" id="KW-0170">Cobalt</keyword>
<gene>
    <name evidence="10" type="primary">rpe</name>
    <name evidence="15" type="ORF">FLJC2902T_07890</name>
</gene>
<dbReference type="GO" id="GO:0005737">
    <property type="term" value="C:cytoplasm"/>
    <property type="evidence" value="ECO:0007669"/>
    <property type="project" value="UniProtKB-ARBA"/>
</dbReference>
<dbReference type="Gene3D" id="3.20.20.70">
    <property type="entry name" value="Aldolase class I"/>
    <property type="match status" value="1"/>
</dbReference>
<evidence type="ECO:0000256" key="14">
    <source>
        <dbReference type="PIRSR" id="PIRSR001461-3"/>
    </source>
</evidence>
<comment type="catalytic activity">
    <reaction evidence="1 10 11">
        <text>D-ribulose 5-phosphate = D-xylulose 5-phosphate</text>
        <dbReference type="Rhea" id="RHEA:13677"/>
        <dbReference type="ChEBI" id="CHEBI:57737"/>
        <dbReference type="ChEBI" id="CHEBI:58121"/>
        <dbReference type="EC" id="5.1.3.1"/>
    </reaction>
</comment>
<evidence type="ECO:0000256" key="6">
    <source>
        <dbReference type="ARBA" id="ARBA00009541"/>
    </source>
</evidence>
<protein>
    <recommendedName>
        <fullName evidence="7 10">Ribulose-phosphate 3-epimerase</fullName>
        <ecNumber evidence="7 10">5.1.3.1</ecNumber>
    </recommendedName>
</protein>
<evidence type="ECO:0000256" key="5">
    <source>
        <dbReference type="ARBA" id="ARBA00001954"/>
    </source>
</evidence>
<dbReference type="InterPro" id="IPR011060">
    <property type="entry name" value="RibuloseP-bd_barrel"/>
</dbReference>
<dbReference type="AlphaFoldDB" id="V6SY95"/>
<feature type="binding site" evidence="10 14">
    <location>
        <position position="114"/>
    </location>
    <ligand>
        <name>substrate</name>
    </ligand>
</feature>
<keyword evidence="13" id="KW-0862">Zinc</keyword>
<evidence type="ECO:0000256" key="2">
    <source>
        <dbReference type="ARBA" id="ARBA00001936"/>
    </source>
</evidence>
<evidence type="ECO:0000256" key="7">
    <source>
        <dbReference type="ARBA" id="ARBA00013188"/>
    </source>
</evidence>
<organism evidence="15 16">
    <name type="scientific">Flavobacterium limnosediminis JC2902</name>
    <dbReference type="NCBI Taxonomy" id="1341181"/>
    <lineage>
        <taxon>Bacteria</taxon>
        <taxon>Pseudomonadati</taxon>
        <taxon>Bacteroidota</taxon>
        <taxon>Flavobacteriia</taxon>
        <taxon>Flavobacteriales</taxon>
        <taxon>Flavobacteriaceae</taxon>
        <taxon>Flavobacterium</taxon>
    </lineage>
</organism>
<evidence type="ECO:0000256" key="10">
    <source>
        <dbReference type="HAMAP-Rule" id="MF_02227"/>
    </source>
</evidence>
<sequence>MKLRLITGVLLFINQNSSLFALKRSGVRSFAFYTIFAPTTQHYIHIMSKQAIIAPSVLAADFANLQRDIEMINKSEADWFHIDVMDGQFVPNISYGMPVIEAIKKHATKPLDVHLMIEKPERYIETFAKIGADIITVHYEATVHLHRTLTQIKNAGCKAGVVLNLSTPVSVLEDILPECYMVLIMSINPGFGGQKFEEITYNKVRKLKKMITDQGLDTLIEIDGGVTNKNAKQLVEAGADVLVAGSYIFNAENPIETTADLKKITTL</sequence>
<comment type="cofactor">
    <cofactor evidence="3">
        <name>Co(2+)</name>
        <dbReference type="ChEBI" id="CHEBI:48828"/>
    </cofactor>
</comment>
<feature type="binding site" evidence="10 13">
    <location>
        <position position="81"/>
    </location>
    <ligand>
        <name>a divalent metal cation</name>
        <dbReference type="ChEBI" id="CHEBI:60240"/>
    </ligand>
</feature>
<keyword evidence="9 10" id="KW-0413">Isomerase</keyword>
<dbReference type="GO" id="GO:0046872">
    <property type="term" value="F:metal ion binding"/>
    <property type="evidence" value="ECO:0007669"/>
    <property type="project" value="UniProtKB-UniRule"/>
</dbReference>
<keyword evidence="16" id="KW-1185">Reference proteome</keyword>
<feature type="active site" description="Proton donor" evidence="10 12">
    <location>
        <position position="223"/>
    </location>
</feature>
<keyword evidence="8 10" id="KW-0479">Metal-binding</keyword>
<dbReference type="PIRSF" id="PIRSF001461">
    <property type="entry name" value="RPE"/>
    <property type="match status" value="1"/>
</dbReference>
<feature type="binding site" evidence="10 14">
    <location>
        <begin position="190"/>
        <end position="193"/>
    </location>
    <ligand>
        <name>substrate</name>
    </ligand>
</feature>
<dbReference type="EC" id="5.1.3.1" evidence="7 10"/>
<dbReference type="FunFam" id="3.20.20.70:FF:000004">
    <property type="entry name" value="Ribulose-phosphate 3-epimerase"/>
    <property type="match status" value="1"/>
</dbReference>
<feature type="binding site" evidence="10 13">
    <location>
        <position position="223"/>
    </location>
    <ligand>
        <name>a divalent metal cation</name>
        <dbReference type="ChEBI" id="CHEBI:60240"/>
    </ligand>
</feature>
<evidence type="ECO:0000256" key="1">
    <source>
        <dbReference type="ARBA" id="ARBA00001782"/>
    </source>
</evidence>
<dbReference type="GO" id="GO:0006098">
    <property type="term" value="P:pentose-phosphate shunt"/>
    <property type="evidence" value="ECO:0007669"/>
    <property type="project" value="UniProtKB-UniRule"/>
</dbReference>
<comment type="function">
    <text evidence="10">Catalyzes the reversible epimerization of D-ribulose 5-phosphate to D-xylulose 5-phosphate.</text>
</comment>
<comment type="similarity">
    <text evidence="6 10 11">Belongs to the ribulose-phosphate 3-epimerase family.</text>
</comment>
<evidence type="ECO:0000256" key="9">
    <source>
        <dbReference type="ARBA" id="ARBA00023235"/>
    </source>
</evidence>
<feature type="binding site" evidence="10 14">
    <location>
        <begin position="245"/>
        <end position="246"/>
    </location>
    <ligand>
        <name>substrate</name>
    </ligand>
</feature>
<dbReference type="STRING" id="1341181.FLJC2902T_07890"/>
<dbReference type="GO" id="GO:0019323">
    <property type="term" value="P:pentose catabolic process"/>
    <property type="evidence" value="ECO:0007669"/>
    <property type="project" value="UniProtKB-UniRule"/>
</dbReference>
<proteinExistence type="inferred from homology"/>
<comment type="caution">
    <text evidence="15">The sequence shown here is derived from an EMBL/GenBank/DDBJ whole genome shotgun (WGS) entry which is preliminary data.</text>
</comment>
<dbReference type="InterPro" id="IPR013785">
    <property type="entry name" value="Aldolase_TIM"/>
</dbReference>
<feature type="binding site" evidence="10 13">
    <location>
        <position position="83"/>
    </location>
    <ligand>
        <name>a divalent metal cation</name>
        <dbReference type="ChEBI" id="CHEBI:60240"/>
    </ligand>
</feature>
<dbReference type="HAMAP" id="MF_02227">
    <property type="entry name" value="RPE"/>
    <property type="match status" value="1"/>
</dbReference>
<comment type="cofactor">
    <cofactor evidence="5">
        <name>Fe(2+)</name>
        <dbReference type="ChEBI" id="CHEBI:29033"/>
    </cofactor>
</comment>
<name>V6SY95_9FLAO</name>